<keyword evidence="1" id="KW-0732">Signal</keyword>
<dbReference type="PANTHER" id="PTHR43649:SF17">
    <property type="entry name" value="ABC TRANSPORTER SOLUTE BINDING PROTEIN-SUGAR TRANSPORT"/>
    <property type="match status" value="1"/>
</dbReference>
<dbReference type="SUPFAM" id="SSF53850">
    <property type="entry name" value="Periplasmic binding protein-like II"/>
    <property type="match status" value="1"/>
</dbReference>
<evidence type="ECO:0000256" key="1">
    <source>
        <dbReference type="SAM" id="SignalP"/>
    </source>
</evidence>
<dbReference type="EMBL" id="RBAH01000003">
    <property type="protein sequence ID" value="RKN85746.1"/>
    <property type="molecule type" value="Genomic_DNA"/>
</dbReference>
<accession>A0A3B0CQU3</accession>
<dbReference type="PROSITE" id="PS51257">
    <property type="entry name" value="PROKAR_LIPOPROTEIN"/>
    <property type="match status" value="1"/>
</dbReference>
<dbReference type="Gene3D" id="3.40.190.10">
    <property type="entry name" value="Periplasmic binding protein-like II"/>
    <property type="match status" value="1"/>
</dbReference>
<dbReference type="Proteomes" id="UP000282311">
    <property type="component" value="Unassembled WGS sequence"/>
</dbReference>
<proteinExistence type="predicted"/>
<evidence type="ECO:0000313" key="2">
    <source>
        <dbReference type="EMBL" id="RKN85746.1"/>
    </source>
</evidence>
<feature type="chain" id="PRO_5039348493" evidence="1">
    <location>
        <begin position="21"/>
        <end position="450"/>
    </location>
</feature>
<dbReference type="OrthoDB" id="9782846at2"/>
<sequence>MKKSLSMIVLLTMTAALLGACSGGNGSGANSGKESEGQGAEKPVKDITKEPAEVIFYSNNGDPTESFDYRYGDSLRKKFPNYTIKYIMKGQGTNLPELLASGTRFDIFFQTIGNFENYAFDSGIEYDMSGLIASSKLDLNRFEPSIIEAIKQTSGGKMFALPITNTNLITYYNKTLFDKFGVAYPKDGMTWEQVTDLSKKLSRNEGGTQYFGFTQSSTHSIRMRQLPIPLADLKTDTPSINTDDRWKTFFQTVFINPTQEASVKETIAKENKVPSATEFAKTKNVAMFNYVSTLMTVWEKEFKELDWDMVSMPTFKDMPGVGSQSYPAYFGITKMAQNKEAAMEVLKYMVSDEFQAELARKGIMPVLKNEAIQKELGKESPFKDKNWGAVFYHKFAPIPPLVAYEAQLASVYQNYGTKAQIGTIDLNTAMRQAEEDAKKQIADFKQKQGK</sequence>
<dbReference type="PANTHER" id="PTHR43649">
    <property type="entry name" value="ARABINOSE-BINDING PROTEIN-RELATED"/>
    <property type="match status" value="1"/>
</dbReference>
<organism evidence="2 3">
    <name type="scientific">Paenibacillus ginsengarvi</name>
    <dbReference type="NCBI Taxonomy" id="400777"/>
    <lineage>
        <taxon>Bacteria</taxon>
        <taxon>Bacillati</taxon>
        <taxon>Bacillota</taxon>
        <taxon>Bacilli</taxon>
        <taxon>Bacillales</taxon>
        <taxon>Paenibacillaceae</taxon>
        <taxon>Paenibacillus</taxon>
    </lineage>
</organism>
<protein>
    <submittedName>
        <fullName evidence="2">Extracellular solute-binding protein</fullName>
    </submittedName>
</protein>
<gene>
    <name evidence="2" type="ORF">D7M11_05230</name>
</gene>
<dbReference type="Pfam" id="PF01547">
    <property type="entry name" value="SBP_bac_1"/>
    <property type="match status" value="1"/>
</dbReference>
<dbReference type="RefSeq" id="WP_120746115.1">
    <property type="nucleotide sequence ID" value="NZ_RBAH01000003.1"/>
</dbReference>
<dbReference type="InterPro" id="IPR006059">
    <property type="entry name" value="SBP"/>
</dbReference>
<reference evidence="2 3" key="1">
    <citation type="journal article" date="2007" name="Int. J. Syst. Evol. Microbiol.">
        <title>Paenibacillus ginsengarvi sp. nov., isolated from soil from ginseng cultivation.</title>
        <authorList>
            <person name="Yoon M.H."/>
            <person name="Ten L.N."/>
            <person name="Im W.T."/>
        </authorList>
    </citation>
    <scope>NUCLEOTIDE SEQUENCE [LARGE SCALE GENOMIC DNA]</scope>
    <source>
        <strain evidence="2 3">KCTC 13059</strain>
    </source>
</reference>
<dbReference type="AlphaFoldDB" id="A0A3B0CQU3"/>
<comment type="caution">
    <text evidence="2">The sequence shown here is derived from an EMBL/GenBank/DDBJ whole genome shotgun (WGS) entry which is preliminary data.</text>
</comment>
<name>A0A3B0CQU3_9BACL</name>
<dbReference type="InterPro" id="IPR050490">
    <property type="entry name" value="Bact_solute-bd_prot1"/>
</dbReference>
<evidence type="ECO:0000313" key="3">
    <source>
        <dbReference type="Proteomes" id="UP000282311"/>
    </source>
</evidence>
<keyword evidence="3" id="KW-1185">Reference proteome</keyword>
<feature type="signal peptide" evidence="1">
    <location>
        <begin position="1"/>
        <end position="20"/>
    </location>
</feature>